<reference evidence="1" key="2">
    <citation type="submission" date="2022-01" db="EMBL/GenBank/DDBJ databases">
        <authorList>
            <person name="Yamashiro T."/>
            <person name="Shiraishi A."/>
            <person name="Satake H."/>
            <person name="Nakayama K."/>
        </authorList>
    </citation>
    <scope>NUCLEOTIDE SEQUENCE</scope>
</reference>
<comment type="caution">
    <text evidence="1">The sequence shown here is derived from an EMBL/GenBank/DDBJ whole genome shotgun (WGS) entry which is preliminary data.</text>
</comment>
<gene>
    <name evidence="1" type="ORF">Tco_0653124</name>
</gene>
<organism evidence="1 2">
    <name type="scientific">Tanacetum coccineum</name>
    <dbReference type="NCBI Taxonomy" id="301880"/>
    <lineage>
        <taxon>Eukaryota</taxon>
        <taxon>Viridiplantae</taxon>
        <taxon>Streptophyta</taxon>
        <taxon>Embryophyta</taxon>
        <taxon>Tracheophyta</taxon>
        <taxon>Spermatophyta</taxon>
        <taxon>Magnoliopsida</taxon>
        <taxon>eudicotyledons</taxon>
        <taxon>Gunneridae</taxon>
        <taxon>Pentapetalae</taxon>
        <taxon>asterids</taxon>
        <taxon>campanulids</taxon>
        <taxon>Asterales</taxon>
        <taxon>Asteraceae</taxon>
        <taxon>Asteroideae</taxon>
        <taxon>Anthemideae</taxon>
        <taxon>Anthemidinae</taxon>
        <taxon>Tanacetum</taxon>
    </lineage>
</organism>
<evidence type="ECO:0000313" key="1">
    <source>
        <dbReference type="EMBL" id="GJS58340.1"/>
    </source>
</evidence>
<evidence type="ECO:0000313" key="2">
    <source>
        <dbReference type="Proteomes" id="UP001151760"/>
    </source>
</evidence>
<reference evidence="1" key="1">
    <citation type="journal article" date="2022" name="Int. J. Mol. Sci.">
        <title>Draft Genome of Tanacetum Coccineum: Genomic Comparison of Closely Related Tanacetum-Family Plants.</title>
        <authorList>
            <person name="Yamashiro T."/>
            <person name="Shiraishi A."/>
            <person name="Nakayama K."/>
            <person name="Satake H."/>
        </authorList>
    </citation>
    <scope>NUCLEOTIDE SEQUENCE</scope>
</reference>
<sequence length="91" mass="10436">MSSSHSLNFILGTLFLEIIKREQEEKNQESTYTIKSTDQAALEEFDLKSALFKSMHKNKSAKKNPANYRLYHALIEALIEDENAMDKEVAV</sequence>
<dbReference type="Proteomes" id="UP001151760">
    <property type="component" value="Unassembled WGS sequence"/>
</dbReference>
<dbReference type="EMBL" id="BQNB010009071">
    <property type="protein sequence ID" value="GJS58340.1"/>
    <property type="molecule type" value="Genomic_DNA"/>
</dbReference>
<proteinExistence type="predicted"/>
<protein>
    <recommendedName>
        <fullName evidence="3">Site-specific DNA-methyltransferase (adenine-specific)</fullName>
    </recommendedName>
</protein>
<keyword evidence="2" id="KW-1185">Reference proteome</keyword>
<accession>A0ABQ4WZZ4</accession>
<name>A0ABQ4WZZ4_9ASTR</name>
<evidence type="ECO:0008006" key="3">
    <source>
        <dbReference type="Google" id="ProtNLM"/>
    </source>
</evidence>